<evidence type="ECO:0000313" key="4">
    <source>
        <dbReference type="EMBL" id="SJZ38401.1"/>
    </source>
</evidence>
<sequence length="139" mass="15065">MAGKVREVMARNVHTVPPQMSIHDAAALMRDENIGDVVVAEDDRLLGVVTDRDIVVRAVAEGRDVDNEHVDSVCSSELTVISPDDDLQEAARLMRERGVRRIPVVENDRVTGMVSIGDLAIEVDPGSALADISAKRPNT</sequence>
<proteinExistence type="predicted"/>
<dbReference type="Gene3D" id="3.10.580.10">
    <property type="entry name" value="CBS-domain"/>
    <property type="match status" value="1"/>
</dbReference>
<accession>A0A1T4K7L0</accession>
<organism evidence="4 5">
    <name type="scientific">Marinactinospora thermotolerans DSM 45154</name>
    <dbReference type="NCBI Taxonomy" id="1122192"/>
    <lineage>
        <taxon>Bacteria</taxon>
        <taxon>Bacillati</taxon>
        <taxon>Actinomycetota</taxon>
        <taxon>Actinomycetes</taxon>
        <taxon>Streptosporangiales</taxon>
        <taxon>Nocardiopsidaceae</taxon>
        <taxon>Marinactinospora</taxon>
    </lineage>
</organism>
<dbReference type="PANTHER" id="PTHR43080">
    <property type="entry name" value="CBS DOMAIN-CONTAINING PROTEIN CBSX3, MITOCHONDRIAL"/>
    <property type="match status" value="1"/>
</dbReference>
<feature type="domain" description="CBS" evidence="3">
    <location>
        <begin position="74"/>
        <end position="129"/>
    </location>
</feature>
<dbReference type="CDD" id="cd04622">
    <property type="entry name" value="CBS_pair_HRP1_like"/>
    <property type="match status" value="1"/>
</dbReference>
<dbReference type="InterPro" id="IPR046342">
    <property type="entry name" value="CBS_dom_sf"/>
</dbReference>
<dbReference type="PROSITE" id="PS51371">
    <property type="entry name" value="CBS"/>
    <property type="match status" value="2"/>
</dbReference>
<evidence type="ECO:0000313" key="5">
    <source>
        <dbReference type="Proteomes" id="UP000190637"/>
    </source>
</evidence>
<feature type="domain" description="CBS" evidence="3">
    <location>
        <begin position="9"/>
        <end position="65"/>
    </location>
</feature>
<dbReference type="AlphaFoldDB" id="A0A1T4K7L0"/>
<evidence type="ECO:0000256" key="1">
    <source>
        <dbReference type="ARBA" id="ARBA00023122"/>
    </source>
</evidence>
<protein>
    <submittedName>
        <fullName evidence="4">Predicted signal-transduction protein containing cAMP-binding and CBS domains</fullName>
    </submittedName>
</protein>
<dbReference type="PANTHER" id="PTHR43080:SF2">
    <property type="entry name" value="CBS DOMAIN-CONTAINING PROTEIN"/>
    <property type="match status" value="1"/>
</dbReference>
<dbReference type="SMART" id="SM00116">
    <property type="entry name" value="CBS"/>
    <property type="match status" value="2"/>
</dbReference>
<dbReference type="Pfam" id="PF00571">
    <property type="entry name" value="CBS"/>
    <property type="match status" value="2"/>
</dbReference>
<dbReference type="InterPro" id="IPR000644">
    <property type="entry name" value="CBS_dom"/>
</dbReference>
<dbReference type="SUPFAM" id="SSF54631">
    <property type="entry name" value="CBS-domain pair"/>
    <property type="match status" value="1"/>
</dbReference>
<evidence type="ECO:0000259" key="3">
    <source>
        <dbReference type="PROSITE" id="PS51371"/>
    </source>
</evidence>
<gene>
    <name evidence="4" type="ORF">SAMN02745673_00213</name>
</gene>
<reference evidence="4 5" key="1">
    <citation type="submission" date="2017-02" db="EMBL/GenBank/DDBJ databases">
        <authorList>
            <person name="Peterson S.W."/>
        </authorList>
    </citation>
    <scope>NUCLEOTIDE SEQUENCE [LARGE SCALE GENOMIC DNA]</scope>
    <source>
        <strain evidence="4 5">DSM 45154</strain>
    </source>
</reference>
<evidence type="ECO:0000256" key="2">
    <source>
        <dbReference type="PROSITE-ProRule" id="PRU00703"/>
    </source>
</evidence>
<dbReference type="InterPro" id="IPR051257">
    <property type="entry name" value="Diverse_CBS-Domain"/>
</dbReference>
<dbReference type="Proteomes" id="UP000190637">
    <property type="component" value="Unassembled WGS sequence"/>
</dbReference>
<name>A0A1T4K7L0_9ACTN</name>
<keyword evidence="5" id="KW-1185">Reference proteome</keyword>
<dbReference type="STRING" id="1122192.SAMN02745673_00213"/>
<keyword evidence="1 2" id="KW-0129">CBS domain</keyword>
<dbReference type="OrthoDB" id="9789996at2"/>
<dbReference type="EMBL" id="FUWS01000001">
    <property type="protein sequence ID" value="SJZ38401.1"/>
    <property type="molecule type" value="Genomic_DNA"/>
</dbReference>